<gene>
    <name evidence="2" type="ORF">CGZ75_09320</name>
</gene>
<evidence type="ECO:0000313" key="2">
    <source>
        <dbReference type="EMBL" id="OXM16832.1"/>
    </source>
</evidence>
<protein>
    <submittedName>
        <fullName evidence="2">YqzE family protein</fullName>
    </submittedName>
</protein>
<dbReference type="RefSeq" id="WP_089523913.1">
    <property type="nucleotide sequence ID" value="NZ_NMUQ01000001.1"/>
</dbReference>
<dbReference type="EMBL" id="NMUQ01000001">
    <property type="protein sequence ID" value="OXM16832.1"/>
    <property type="molecule type" value="Genomic_DNA"/>
</dbReference>
<comment type="caution">
    <text evidence="2">The sequence shown here is derived from an EMBL/GenBank/DDBJ whole genome shotgun (WGS) entry which is preliminary data.</text>
</comment>
<dbReference type="InterPro" id="IPR025622">
    <property type="entry name" value="YqzE"/>
</dbReference>
<sequence length="60" mass="7424">MDSQEWIKDMTVRLVTYVETPRTVHKQKRKQRKQKREPWLTRWFGMSGMGISLWLRGFKR</sequence>
<accession>A0A229P3L4</accession>
<evidence type="ECO:0000313" key="3">
    <source>
        <dbReference type="Proteomes" id="UP000215145"/>
    </source>
</evidence>
<name>A0A229P3L4_9BACL</name>
<keyword evidence="1" id="KW-0472">Membrane</keyword>
<dbReference type="AlphaFoldDB" id="A0A229P3L4"/>
<keyword evidence="1" id="KW-0812">Transmembrane</keyword>
<dbReference type="Proteomes" id="UP000215145">
    <property type="component" value="Unassembled WGS sequence"/>
</dbReference>
<keyword evidence="1" id="KW-1133">Transmembrane helix</keyword>
<evidence type="ECO:0000256" key="1">
    <source>
        <dbReference type="SAM" id="Phobius"/>
    </source>
</evidence>
<feature type="transmembrane region" description="Helical" evidence="1">
    <location>
        <begin position="39"/>
        <end position="57"/>
    </location>
</feature>
<dbReference type="Pfam" id="PF14038">
    <property type="entry name" value="YqzE"/>
    <property type="match status" value="1"/>
</dbReference>
<reference evidence="2 3" key="1">
    <citation type="submission" date="2017-07" db="EMBL/GenBank/DDBJ databases">
        <title>Paenibacillus herberti R33 genome sequencing and assembly.</title>
        <authorList>
            <person name="Su W."/>
        </authorList>
    </citation>
    <scope>NUCLEOTIDE SEQUENCE [LARGE SCALE GENOMIC DNA]</scope>
    <source>
        <strain evidence="2 3">R33</strain>
    </source>
</reference>
<keyword evidence="3" id="KW-1185">Reference proteome</keyword>
<organism evidence="2 3">
    <name type="scientific">Paenibacillus herberti</name>
    <dbReference type="NCBI Taxonomy" id="1619309"/>
    <lineage>
        <taxon>Bacteria</taxon>
        <taxon>Bacillati</taxon>
        <taxon>Bacillota</taxon>
        <taxon>Bacilli</taxon>
        <taxon>Bacillales</taxon>
        <taxon>Paenibacillaceae</taxon>
        <taxon>Paenibacillus</taxon>
    </lineage>
</organism>
<proteinExistence type="predicted"/>